<name>A0A8X7XR86_POPTO</name>
<sequence>MVCELNARITFAMSTVIAMMSFAISVVDRKDNLLPLDFRQVNECGVRLLDAKDKDEIRCFALTRAPDYPFCPLDQDELEANVSISRMTMLIPAFSIATLPVAMAHCTNDLSSQITYFLDMILV</sequence>
<proteinExistence type="predicted"/>
<dbReference type="Proteomes" id="UP000886885">
    <property type="component" value="Chromosome 19A"/>
</dbReference>
<protein>
    <submittedName>
        <fullName evidence="2">Uncharacterized protein</fullName>
    </submittedName>
</protein>
<keyword evidence="1" id="KW-0472">Membrane</keyword>
<evidence type="ECO:0000313" key="2">
    <source>
        <dbReference type="EMBL" id="KAG6738703.1"/>
    </source>
</evidence>
<evidence type="ECO:0000256" key="1">
    <source>
        <dbReference type="SAM" id="Phobius"/>
    </source>
</evidence>
<comment type="caution">
    <text evidence="2">The sequence shown here is derived from an EMBL/GenBank/DDBJ whole genome shotgun (WGS) entry which is preliminary data.</text>
</comment>
<keyword evidence="3" id="KW-1185">Reference proteome</keyword>
<dbReference type="AlphaFoldDB" id="A0A8X7XR86"/>
<keyword evidence="1" id="KW-1133">Transmembrane helix</keyword>
<accession>A0A8X7XR86</accession>
<evidence type="ECO:0000313" key="3">
    <source>
        <dbReference type="Proteomes" id="UP000886885"/>
    </source>
</evidence>
<dbReference type="EMBL" id="JAAWWB010000037">
    <property type="protein sequence ID" value="KAG6738703.1"/>
    <property type="molecule type" value="Genomic_DNA"/>
</dbReference>
<reference evidence="2" key="1">
    <citation type="journal article" date="2020" name="bioRxiv">
        <title>Hybrid origin of Populus tomentosa Carr. identified through genome sequencing and phylogenomic analysis.</title>
        <authorList>
            <person name="An X."/>
            <person name="Gao K."/>
            <person name="Chen Z."/>
            <person name="Li J."/>
            <person name="Yang X."/>
            <person name="Yang X."/>
            <person name="Zhou J."/>
            <person name="Guo T."/>
            <person name="Zhao T."/>
            <person name="Huang S."/>
            <person name="Miao D."/>
            <person name="Khan W.U."/>
            <person name="Rao P."/>
            <person name="Ye M."/>
            <person name="Lei B."/>
            <person name="Liao W."/>
            <person name="Wang J."/>
            <person name="Ji L."/>
            <person name="Li Y."/>
            <person name="Guo B."/>
            <person name="Mustafa N.S."/>
            <person name="Li S."/>
            <person name="Yun Q."/>
            <person name="Keller S.R."/>
            <person name="Mao J."/>
            <person name="Zhang R."/>
            <person name="Strauss S.H."/>
        </authorList>
    </citation>
    <scope>NUCLEOTIDE SEQUENCE</scope>
    <source>
        <strain evidence="2">GM15</strain>
        <tissue evidence="2">Leaf</tissue>
    </source>
</reference>
<organism evidence="2 3">
    <name type="scientific">Populus tomentosa</name>
    <name type="common">Chinese white poplar</name>
    <dbReference type="NCBI Taxonomy" id="118781"/>
    <lineage>
        <taxon>Eukaryota</taxon>
        <taxon>Viridiplantae</taxon>
        <taxon>Streptophyta</taxon>
        <taxon>Embryophyta</taxon>
        <taxon>Tracheophyta</taxon>
        <taxon>Spermatophyta</taxon>
        <taxon>Magnoliopsida</taxon>
        <taxon>eudicotyledons</taxon>
        <taxon>Gunneridae</taxon>
        <taxon>Pentapetalae</taxon>
        <taxon>rosids</taxon>
        <taxon>fabids</taxon>
        <taxon>Malpighiales</taxon>
        <taxon>Salicaceae</taxon>
        <taxon>Saliceae</taxon>
        <taxon>Populus</taxon>
    </lineage>
</organism>
<feature type="transmembrane region" description="Helical" evidence="1">
    <location>
        <begin position="6"/>
        <end position="27"/>
    </location>
</feature>
<keyword evidence="1" id="KW-0812">Transmembrane</keyword>
<gene>
    <name evidence="2" type="ORF">POTOM_058325</name>
</gene>